<reference evidence="1" key="1">
    <citation type="submission" date="2021-05" db="EMBL/GenBank/DDBJ databases">
        <authorList>
            <person name="Alioto T."/>
            <person name="Alioto T."/>
            <person name="Gomez Garrido J."/>
        </authorList>
    </citation>
    <scope>NUCLEOTIDE SEQUENCE</scope>
</reference>
<name>A0A8D8C3X7_CULPI</name>
<protein>
    <submittedName>
        <fullName evidence="1">(northern house mosquito) hypothetical protein</fullName>
    </submittedName>
</protein>
<accession>A0A8D8C3X7</accession>
<dbReference type="AlphaFoldDB" id="A0A8D8C3X7"/>
<evidence type="ECO:0000313" key="1">
    <source>
        <dbReference type="EMBL" id="CAG6483276.1"/>
    </source>
</evidence>
<sequence length="135" mass="14250">MQLTTLLLSKPIHSAGRDGLLSARIRTGYLKNAHPKSKSYHDLEIPAASAIRIMSQNSSNLNTQSQFHGRPSSLLAAAAPGRGTITNTCHARERACPAPDLGVDHAITVPRVAAASGWPIPVTTLAGLARPSLSR</sequence>
<organism evidence="1">
    <name type="scientific">Culex pipiens</name>
    <name type="common">House mosquito</name>
    <dbReference type="NCBI Taxonomy" id="7175"/>
    <lineage>
        <taxon>Eukaryota</taxon>
        <taxon>Metazoa</taxon>
        <taxon>Ecdysozoa</taxon>
        <taxon>Arthropoda</taxon>
        <taxon>Hexapoda</taxon>
        <taxon>Insecta</taxon>
        <taxon>Pterygota</taxon>
        <taxon>Neoptera</taxon>
        <taxon>Endopterygota</taxon>
        <taxon>Diptera</taxon>
        <taxon>Nematocera</taxon>
        <taxon>Culicoidea</taxon>
        <taxon>Culicidae</taxon>
        <taxon>Culicinae</taxon>
        <taxon>Culicini</taxon>
        <taxon>Culex</taxon>
        <taxon>Culex</taxon>
    </lineage>
</organism>
<dbReference type="EMBL" id="HBUE01095732">
    <property type="protein sequence ID" value="CAG6483276.1"/>
    <property type="molecule type" value="Transcribed_RNA"/>
</dbReference>
<proteinExistence type="predicted"/>